<dbReference type="RefSeq" id="WP_048937198.1">
    <property type="nucleotide sequence ID" value="NZ_CP020925.1"/>
</dbReference>
<dbReference type="Pfam" id="PF07799">
    <property type="entry name" value="DUF1643"/>
    <property type="match status" value="1"/>
</dbReference>
<gene>
    <name evidence="1" type="ORF">BV87_16040</name>
</gene>
<proteinExistence type="predicted"/>
<organism evidence="1 2">
    <name type="scientific">Sphingobium yanoikuyae</name>
    <name type="common">Sphingomonas yanoikuyae</name>
    <dbReference type="NCBI Taxonomy" id="13690"/>
    <lineage>
        <taxon>Bacteria</taxon>
        <taxon>Pseudomonadati</taxon>
        <taxon>Pseudomonadota</taxon>
        <taxon>Alphaproteobacteria</taxon>
        <taxon>Sphingomonadales</taxon>
        <taxon>Sphingomonadaceae</taxon>
        <taxon>Sphingobium</taxon>
    </lineage>
</organism>
<protein>
    <submittedName>
        <fullName evidence="1">DUF1643 domain-containing protein</fullName>
    </submittedName>
</protein>
<dbReference type="InterPro" id="IPR012441">
    <property type="entry name" value="DUF1643"/>
</dbReference>
<dbReference type="AlphaFoldDB" id="A0A0J9D3N0"/>
<name>A0A0J9D3N0_SPHYA</name>
<evidence type="ECO:0000313" key="2">
    <source>
        <dbReference type="Proteomes" id="UP000037029"/>
    </source>
</evidence>
<dbReference type="EMBL" id="CP020925">
    <property type="protein sequence ID" value="ATP19755.1"/>
    <property type="molecule type" value="Genomic_DNA"/>
</dbReference>
<evidence type="ECO:0000313" key="1">
    <source>
        <dbReference type="EMBL" id="ATP19755.1"/>
    </source>
</evidence>
<sequence length="163" mass="18257">MEAVISSCGRYRYRLERQTCPGDWKTAVIMVNPSTADAAQDDATIRKLIGFGHRNRWGRVIVGNLFAYRATDVRALGKVIDPVGPENDDHLMKIMAESDQVIFAWGPIAKVPRKWRFRFLDVAGIAYGAGLEPMCIGPVAKCGHPKHPLMLSYASEIMKWTRP</sequence>
<accession>A0A0J9D3N0</accession>
<dbReference type="Proteomes" id="UP000037029">
    <property type="component" value="Chromosome"/>
</dbReference>
<reference evidence="1 2" key="1">
    <citation type="submission" date="2017-04" db="EMBL/GenBank/DDBJ databases">
        <title>Characterization, genome and methylation analysis of a phthalic acid esters degrading strain Sphingobium yanoikuyae SHJ.</title>
        <authorList>
            <person name="Feng L."/>
        </authorList>
    </citation>
    <scope>NUCLEOTIDE SEQUENCE [LARGE SCALE GENOMIC DNA]</scope>
    <source>
        <strain evidence="1 2">SHJ</strain>
    </source>
</reference>